<dbReference type="CDD" id="cd00613">
    <property type="entry name" value="GDC-P"/>
    <property type="match status" value="1"/>
</dbReference>
<keyword evidence="6 8" id="KW-0560">Oxidoreductase</keyword>
<comment type="catalytic activity">
    <reaction evidence="7 8">
        <text>N(6)-[(R)-lipoyl]-L-lysyl-[glycine-cleavage complex H protein] + glycine + H(+) = N(6)-[(R)-S(8)-aminomethyldihydrolipoyl]-L-lysyl-[glycine-cleavage complex H protein] + CO2</text>
        <dbReference type="Rhea" id="RHEA:24304"/>
        <dbReference type="Rhea" id="RHEA-COMP:10494"/>
        <dbReference type="Rhea" id="RHEA-COMP:10495"/>
        <dbReference type="ChEBI" id="CHEBI:15378"/>
        <dbReference type="ChEBI" id="CHEBI:16526"/>
        <dbReference type="ChEBI" id="CHEBI:57305"/>
        <dbReference type="ChEBI" id="CHEBI:83099"/>
        <dbReference type="ChEBI" id="CHEBI:83143"/>
        <dbReference type="EC" id="1.4.4.2"/>
    </reaction>
</comment>
<dbReference type="NCBIfam" id="NF003346">
    <property type="entry name" value="PRK04366.1"/>
    <property type="match status" value="1"/>
</dbReference>
<dbReference type="GO" id="GO:0005829">
    <property type="term" value="C:cytosol"/>
    <property type="evidence" value="ECO:0007669"/>
    <property type="project" value="TreeGrafter"/>
</dbReference>
<dbReference type="InterPro" id="IPR049315">
    <property type="entry name" value="GDC-P_N"/>
</dbReference>
<dbReference type="FunFam" id="3.40.640.10:FF:000007">
    <property type="entry name" value="glycine dehydrogenase (Decarboxylating), mitochondrial"/>
    <property type="match status" value="1"/>
</dbReference>
<evidence type="ECO:0000256" key="2">
    <source>
        <dbReference type="ARBA" id="ARBA00003788"/>
    </source>
</evidence>
<dbReference type="PANTHER" id="PTHR11773">
    <property type="entry name" value="GLYCINE DEHYDROGENASE, DECARBOXYLATING"/>
    <property type="match status" value="1"/>
</dbReference>
<dbReference type="GO" id="GO:0030170">
    <property type="term" value="F:pyridoxal phosphate binding"/>
    <property type="evidence" value="ECO:0007669"/>
    <property type="project" value="TreeGrafter"/>
</dbReference>
<reference evidence="12 13" key="1">
    <citation type="journal article" date="2010" name="Stand. Genomic Sci.">
        <title>Complete genome sequence of Streptosporangium roseum type strain (NI 9100).</title>
        <authorList>
            <person name="Nolan M."/>
            <person name="Sikorski J."/>
            <person name="Jando M."/>
            <person name="Lucas S."/>
            <person name="Lapidus A."/>
            <person name="Glavina Del Rio T."/>
            <person name="Chen F."/>
            <person name="Tice H."/>
            <person name="Pitluck S."/>
            <person name="Cheng J.F."/>
            <person name="Chertkov O."/>
            <person name="Sims D."/>
            <person name="Meincke L."/>
            <person name="Brettin T."/>
            <person name="Han C."/>
            <person name="Detter J.C."/>
            <person name="Bruce D."/>
            <person name="Goodwin L."/>
            <person name="Land M."/>
            <person name="Hauser L."/>
            <person name="Chang Y.J."/>
            <person name="Jeffries C.D."/>
            <person name="Ivanova N."/>
            <person name="Mavromatis K."/>
            <person name="Mikhailova N."/>
            <person name="Chen A."/>
            <person name="Palaniappan K."/>
            <person name="Chain P."/>
            <person name="Rohde M."/>
            <person name="Goker M."/>
            <person name="Bristow J."/>
            <person name="Eisen J.A."/>
            <person name="Markowitz V."/>
            <person name="Hugenholtz P."/>
            <person name="Kyrpides N.C."/>
            <person name="Klenk H.P."/>
        </authorList>
    </citation>
    <scope>NUCLEOTIDE SEQUENCE [LARGE SCALE GENOMIC DNA]</scope>
    <source>
        <strain evidence="13">ATCC 12428 / DSM 43021 / JCM 3005 / NI 9100</strain>
    </source>
</reference>
<evidence type="ECO:0000259" key="11">
    <source>
        <dbReference type="Pfam" id="PF21478"/>
    </source>
</evidence>
<feature type="domain" description="Glycine cleavage system P-protein N-terminal" evidence="10">
    <location>
        <begin position="18"/>
        <end position="439"/>
    </location>
</feature>
<evidence type="ECO:0000256" key="5">
    <source>
        <dbReference type="ARBA" id="ARBA00022898"/>
    </source>
</evidence>
<comment type="cofactor">
    <cofactor evidence="1 8 9">
        <name>pyridoxal 5'-phosphate</name>
        <dbReference type="ChEBI" id="CHEBI:597326"/>
    </cofactor>
</comment>
<dbReference type="FunFam" id="3.40.640.10:FF:000005">
    <property type="entry name" value="Glycine dehydrogenase (decarboxylating), mitochondrial"/>
    <property type="match status" value="1"/>
</dbReference>
<proteinExistence type="inferred from homology"/>
<dbReference type="InterPro" id="IPR015421">
    <property type="entry name" value="PyrdxlP-dep_Trfase_major"/>
</dbReference>
<dbReference type="GO" id="GO:0005960">
    <property type="term" value="C:glycine cleavage complex"/>
    <property type="evidence" value="ECO:0007669"/>
    <property type="project" value="TreeGrafter"/>
</dbReference>
<dbReference type="eggNOG" id="COG0403">
    <property type="taxonomic scope" value="Bacteria"/>
</dbReference>
<dbReference type="NCBIfam" id="TIGR00461">
    <property type="entry name" value="gcvP"/>
    <property type="match status" value="1"/>
</dbReference>
<dbReference type="InterPro" id="IPR003437">
    <property type="entry name" value="GcvP"/>
</dbReference>
<dbReference type="KEGG" id="sro:Sros_4007"/>
<dbReference type="Proteomes" id="UP000002029">
    <property type="component" value="Chromosome"/>
</dbReference>
<comment type="function">
    <text evidence="2 8">The glycine cleavage system catalyzes the degradation of glycine. The P protein binds the alpha-amino group of glycine through its pyridoxal phosphate cofactor; CO(2) is released and the remaining methylamine moiety is then transferred to the lipoamide cofactor of the H protein.</text>
</comment>
<dbReference type="InterPro" id="IPR015422">
    <property type="entry name" value="PyrdxlP-dep_Trfase_small"/>
</dbReference>
<dbReference type="InterPro" id="IPR020581">
    <property type="entry name" value="GDC_P"/>
</dbReference>
<dbReference type="EMBL" id="CP001814">
    <property type="protein sequence ID" value="ACZ86915.1"/>
    <property type="molecule type" value="Genomic_DNA"/>
</dbReference>
<evidence type="ECO:0000259" key="10">
    <source>
        <dbReference type="Pfam" id="PF02347"/>
    </source>
</evidence>
<dbReference type="InterPro" id="IPR049316">
    <property type="entry name" value="GDC-P_C"/>
</dbReference>
<dbReference type="EC" id="1.4.4.2" evidence="8"/>
<dbReference type="OrthoDB" id="9801272at2"/>
<gene>
    <name evidence="8" type="primary">gcvP</name>
    <name evidence="12" type="ordered locus">Sros_4007</name>
</gene>
<protein>
    <recommendedName>
        <fullName evidence="8">Glycine dehydrogenase (decarboxylating)</fullName>
        <ecNumber evidence="8">1.4.4.2</ecNumber>
    </recommendedName>
    <alternativeName>
        <fullName evidence="8">Glycine cleavage system P-protein</fullName>
    </alternativeName>
    <alternativeName>
        <fullName evidence="8">Glycine decarboxylase</fullName>
    </alternativeName>
    <alternativeName>
        <fullName evidence="8">Glycine dehydrogenase (aminomethyl-transferring)</fullName>
    </alternativeName>
</protein>
<dbReference type="Pfam" id="PF02347">
    <property type="entry name" value="GDC-P"/>
    <property type="match status" value="2"/>
</dbReference>
<dbReference type="SUPFAM" id="SSF53383">
    <property type="entry name" value="PLP-dependent transferases"/>
    <property type="match status" value="2"/>
</dbReference>
<comment type="similarity">
    <text evidence="3 8">Belongs to the GcvP family.</text>
</comment>
<sequence>MTDLSPLSELISPPFATRHIGPADADQTRMLEAVGFASTADLVAVTVPEAIRAKDRLRLPPAASETEALAELRALAARNSVLTSMIGLGYHDTITPGVIRRNLLENPGWYTAYTPYQPEISQGRLEALINFQTVVSDLTALDVAGASLLDEATAAAEAMTLARRAGRAKSDVFVVDADALPQTKAVLRTRAEPLGIELVESDFTAELPECFGVLVQYPGASGRVRDFRSIADAAHARGAQVVAAADLLALTLLAAPGEFGADIAIGSSQRFGVPLGFGGPHAAYMAVRDGLQRQMPGRLVGVSQDADLRPAYRLALQTREQHIRREKATSNICTAQVLLAVIAGMYAVYHGPEGLRRIGRRIHRHAVVLAEGLRHGGVEVVHDTFFDTVLARVPGRAAEVVAAARDNGVNLRLVDADHVGVTCDEKTELLHLEQVLAAFEVSGAVLTDLDAAAHDALPAALARVSDYLTHPVFHSHRSETSMLRYLRRLQDKDIALDRSMIPLGSCTMKLNATTEMEPITWPEFAGLHPYAPEEQAAGYLELIKELEGWLAEVTGYDAVSIQPNAGSQGEFAGLLAIRAYHKARGESGRDVCLIPSSAHGTNAASAVMAGMRVAVVACDDEGNVDLDDLNAKIDKHRGQLAAIMVTYPSTHGVYEETITQICERVHEAGGQVYVDGANLNALVGLAKPGEFGADVSHLNLHKTFCIPHGGGGPGVGPVAVRAHLADYLPGHPLREGSAVGPVSAAPYGSAGILPISWAYIRMMGTEGLTAATEQAILSANYLARRLAPHYPVLYTGRGGLVAHECIVDLRQITKETGVTVDDVAKRLVDYGFHAPTMSFPVAGTLMIEPTESEDLAELDRFCDAMIAIRGEIGKVASGAYDRVDNPLRNAPHTADCLVADEWAHPYTRTEAAYPLPSVREGKYWSPVRRIDQAYGDRNLVCSCPPLEAYED</sequence>
<dbReference type="HAMAP" id="MF_00711">
    <property type="entry name" value="GcvP"/>
    <property type="match status" value="1"/>
</dbReference>
<keyword evidence="13" id="KW-1185">Reference proteome</keyword>
<dbReference type="Gene3D" id="3.90.1150.10">
    <property type="entry name" value="Aspartate Aminotransferase, domain 1"/>
    <property type="match status" value="2"/>
</dbReference>
<dbReference type="HOGENOM" id="CLU_004620_2_1_11"/>
<evidence type="ECO:0000256" key="3">
    <source>
        <dbReference type="ARBA" id="ARBA00010756"/>
    </source>
</evidence>
<evidence type="ECO:0000256" key="8">
    <source>
        <dbReference type="HAMAP-Rule" id="MF_00711"/>
    </source>
</evidence>
<dbReference type="AlphaFoldDB" id="D2AV53"/>
<dbReference type="InterPro" id="IPR015424">
    <property type="entry name" value="PyrdxlP-dep_Trfase"/>
</dbReference>
<evidence type="ECO:0000256" key="4">
    <source>
        <dbReference type="ARBA" id="ARBA00011690"/>
    </source>
</evidence>
<evidence type="ECO:0000256" key="7">
    <source>
        <dbReference type="ARBA" id="ARBA00049026"/>
    </source>
</evidence>
<evidence type="ECO:0000256" key="9">
    <source>
        <dbReference type="PIRSR" id="PIRSR603437-50"/>
    </source>
</evidence>
<dbReference type="STRING" id="479432.Sros_4007"/>
<evidence type="ECO:0000256" key="1">
    <source>
        <dbReference type="ARBA" id="ARBA00001933"/>
    </source>
</evidence>
<dbReference type="RefSeq" id="WP_012890657.1">
    <property type="nucleotide sequence ID" value="NC_013595.1"/>
</dbReference>
<feature type="domain" description="Glycine dehydrogenase C-terminal" evidence="11">
    <location>
        <begin position="771"/>
        <end position="892"/>
    </location>
</feature>
<organism evidence="12 13">
    <name type="scientific">Streptosporangium roseum (strain ATCC 12428 / DSM 43021 / JCM 3005 / KCTC 9067 / NCIMB 10171 / NRRL 2505 / NI 9100)</name>
    <dbReference type="NCBI Taxonomy" id="479432"/>
    <lineage>
        <taxon>Bacteria</taxon>
        <taxon>Bacillati</taxon>
        <taxon>Actinomycetota</taxon>
        <taxon>Actinomycetes</taxon>
        <taxon>Streptosporangiales</taxon>
        <taxon>Streptosporangiaceae</taxon>
        <taxon>Streptosporangium</taxon>
    </lineage>
</organism>
<dbReference type="GO" id="GO:0019464">
    <property type="term" value="P:glycine decarboxylation via glycine cleavage system"/>
    <property type="evidence" value="ECO:0007669"/>
    <property type="project" value="UniProtKB-UniRule"/>
</dbReference>
<evidence type="ECO:0000313" key="13">
    <source>
        <dbReference type="Proteomes" id="UP000002029"/>
    </source>
</evidence>
<dbReference type="GO" id="GO:0016594">
    <property type="term" value="F:glycine binding"/>
    <property type="evidence" value="ECO:0007669"/>
    <property type="project" value="TreeGrafter"/>
</dbReference>
<dbReference type="PANTHER" id="PTHR11773:SF1">
    <property type="entry name" value="GLYCINE DEHYDROGENASE (DECARBOXYLATING), MITOCHONDRIAL"/>
    <property type="match status" value="1"/>
</dbReference>
<evidence type="ECO:0000313" key="12">
    <source>
        <dbReference type="EMBL" id="ACZ86915.1"/>
    </source>
</evidence>
<keyword evidence="5 8" id="KW-0663">Pyridoxal phosphate</keyword>
<accession>D2AV53</accession>
<dbReference type="FunFam" id="3.90.1150.10:FF:000007">
    <property type="entry name" value="Glycine dehydrogenase (decarboxylating), mitochondrial"/>
    <property type="match status" value="1"/>
</dbReference>
<evidence type="ECO:0000256" key="6">
    <source>
        <dbReference type="ARBA" id="ARBA00023002"/>
    </source>
</evidence>
<dbReference type="GO" id="GO:0004375">
    <property type="term" value="F:glycine dehydrogenase (decarboxylating) activity"/>
    <property type="evidence" value="ECO:0007669"/>
    <property type="project" value="UniProtKB-EC"/>
</dbReference>
<name>D2AV53_STRRD</name>
<dbReference type="eggNOG" id="COG1003">
    <property type="taxonomic scope" value="Bacteria"/>
</dbReference>
<dbReference type="Pfam" id="PF21478">
    <property type="entry name" value="GcvP2_C"/>
    <property type="match status" value="1"/>
</dbReference>
<feature type="modified residue" description="N6-(pyridoxal phosphate)lysine" evidence="8 9">
    <location>
        <position position="702"/>
    </location>
</feature>
<comment type="subunit">
    <text evidence="4 8">The glycine cleavage system is composed of four proteins: P, T, L and H.</text>
</comment>
<dbReference type="Gene3D" id="3.40.640.10">
    <property type="entry name" value="Type I PLP-dependent aspartate aminotransferase-like (Major domain)"/>
    <property type="match status" value="2"/>
</dbReference>
<feature type="domain" description="Glycine cleavage system P-protein N-terminal" evidence="10">
    <location>
        <begin position="447"/>
        <end position="730"/>
    </location>
</feature>